<name>A0A1F7VDK9_9BACT</name>
<comment type="caution">
    <text evidence="1">The sequence shown here is derived from an EMBL/GenBank/DDBJ whole genome shotgun (WGS) entry which is preliminary data.</text>
</comment>
<protein>
    <submittedName>
        <fullName evidence="1">Uncharacterized protein</fullName>
    </submittedName>
</protein>
<evidence type="ECO:0000313" key="2">
    <source>
        <dbReference type="Proteomes" id="UP000176593"/>
    </source>
</evidence>
<evidence type="ECO:0000313" key="1">
    <source>
        <dbReference type="EMBL" id="OGL88218.1"/>
    </source>
</evidence>
<gene>
    <name evidence="1" type="ORF">A3I41_00625</name>
</gene>
<dbReference type="Proteomes" id="UP000176593">
    <property type="component" value="Unassembled WGS sequence"/>
</dbReference>
<dbReference type="EMBL" id="MGEQ01000001">
    <property type="protein sequence ID" value="OGL88218.1"/>
    <property type="molecule type" value="Genomic_DNA"/>
</dbReference>
<dbReference type="AlphaFoldDB" id="A0A1F7VDK9"/>
<organism evidence="1 2">
    <name type="scientific">Candidatus Uhrbacteria bacterium RIFCSPLOWO2_02_FULL_48_18</name>
    <dbReference type="NCBI Taxonomy" id="1802408"/>
    <lineage>
        <taxon>Bacteria</taxon>
        <taxon>Candidatus Uhriibacteriota</taxon>
    </lineage>
</organism>
<accession>A0A1F7VDK9</accession>
<sequence length="65" mass="7518">MPEAENEYLNDTNKSLGCQKVIEQRKDLTKLRKTRKFSGSEISIFPTKNAPFHNSTRRNHARLDG</sequence>
<reference evidence="1 2" key="1">
    <citation type="journal article" date="2016" name="Nat. Commun.">
        <title>Thousands of microbial genomes shed light on interconnected biogeochemical processes in an aquifer system.</title>
        <authorList>
            <person name="Anantharaman K."/>
            <person name="Brown C.T."/>
            <person name="Hug L.A."/>
            <person name="Sharon I."/>
            <person name="Castelle C.J."/>
            <person name="Probst A.J."/>
            <person name="Thomas B.C."/>
            <person name="Singh A."/>
            <person name="Wilkins M.J."/>
            <person name="Karaoz U."/>
            <person name="Brodie E.L."/>
            <person name="Williams K.H."/>
            <person name="Hubbard S.S."/>
            <person name="Banfield J.F."/>
        </authorList>
    </citation>
    <scope>NUCLEOTIDE SEQUENCE [LARGE SCALE GENOMIC DNA]</scope>
</reference>
<proteinExistence type="predicted"/>